<evidence type="ECO:0000313" key="8">
    <source>
        <dbReference type="EMBL" id="QQR92966.1"/>
    </source>
</evidence>
<dbReference type="InterPro" id="IPR008991">
    <property type="entry name" value="Translation_prot_SH3-like_sf"/>
</dbReference>
<protein>
    <recommendedName>
        <fullName evidence="4 5">50S ribosomal protein L24</fullName>
    </recommendedName>
</protein>
<dbReference type="SMART" id="SM00739">
    <property type="entry name" value="KOW"/>
    <property type="match status" value="1"/>
</dbReference>
<feature type="region of interest" description="Disordered" evidence="6">
    <location>
        <begin position="110"/>
        <end position="137"/>
    </location>
</feature>
<dbReference type="InterPro" id="IPR005824">
    <property type="entry name" value="KOW"/>
</dbReference>
<organism evidence="8">
    <name type="scientific">Candidatus Iainarchaeum sp</name>
    <dbReference type="NCBI Taxonomy" id="3101447"/>
    <lineage>
        <taxon>Archaea</taxon>
        <taxon>Candidatus Iainarchaeota</taxon>
        <taxon>Candidatus Iainarchaeia</taxon>
        <taxon>Candidatus Iainarchaeales</taxon>
        <taxon>Candidatus Iainarchaeaceae</taxon>
        <taxon>Candidatus Iainarchaeum</taxon>
    </lineage>
</organism>
<dbReference type="PROSITE" id="PS01108">
    <property type="entry name" value="RIBOSOMAL_L24"/>
    <property type="match status" value="1"/>
</dbReference>
<sequence>MTQTKNPGTQRLRVYEADQQARYSMMSAHLSKELRTAHKTRNLAVRVGDTVKVMRGDWKGKSGEVTQVNYVRNRIFVKGITHKRATGKEAFIGFRPSNVMITALEGKEKRRTVKGKAATKKATTKTAAPAKAAGKKE</sequence>
<feature type="compositionally biased region" description="Low complexity" evidence="6">
    <location>
        <begin position="124"/>
        <end position="137"/>
    </location>
</feature>
<dbReference type="InterPro" id="IPR005825">
    <property type="entry name" value="Ribosomal_uL24_CS"/>
</dbReference>
<dbReference type="CDD" id="cd06089">
    <property type="entry name" value="KOW_RPL26"/>
    <property type="match status" value="1"/>
</dbReference>
<dbReference type="PANTHER" id="PTHR11143">
    <property type="entry name" value="60S RIBOSOMAL PROTEIN L26 FAMILY MEMBER"/>
    <property type="match status" value="1"/>
</dbReference>
<dbReference type="AlphaFoldDB" id="A0A7T9DKH0"/>
<gene>
    <name evidence="8" type="ORF">IPJ89_01835</name>
</gene>
<evidence type="ECO:0000259" key="7">
    <source>
        <dbReference type="SMART" id="SM00739"/>
    </source>
</evidence>
<dbReference type="GO" id="GO:0003735">
    <property type="term" value="F:structural constituent of ribosome"/>
    <property type="evidence" value="ECO:0007669"/>
    <property type="project" value="UniProtKB-UniRule"/>
</dbReference>
<dbReference type="Pfam" id="PF16906">
    <property type="entry name" value="Ribosomal_L26"/>
    <property type="match status" value="1"/>
</dbReference>
<dbReference type="NCBIfam" id="TIGR01080">
    <property type="entry name" value="rplX_A_E"/>
    <property type="match status" value="1"/>
</dbReference>
<dbReference type="GO" id="GO:0006412">
    <property type="term" value="P:translation"/>
    <property type="evidence" value="ECO:0007669"/>
    <property type="project" value="UniProtKB-UniRule"/>
</dbReference>
<dbReference type="InterPro" id="IPR014722">
    <property type="entry name" value="Rib_uL2_dom2"/>
</dbReference>
<dbReference type="InterPro" id="IPR005756">
    <property type="entry name" value="Ribosomal_uL24_euk/arc"/>
</dbReference>
<evidence type="ECO:0000256" key="1">
    <source>
        <dbReference type="ARBA" id="ARBA00010618"/>
    </source>
</evidence>
<dbReference type="SUPFAM" id="SSF50104">
    <property type="entry name" value="Translation proteins SH3-like domain"/>
    <property type="match status" value="1"/>
</dbReference>
<dbReference type="EMBL" id="CP064981">
    <property type="protein sequence ID" value="QQR92966.1"/>
    <property type="molecule type" value="Genomic_DNA"/>
</dbReference>
<name>A0A7T9DKH0_9ARCH</name>
<keyword evidence="2 8" id="KW-0689">Ribosomal protein</keyword>
<dbReference type="Pfam" id="PF00467">
    <property type="entry name" value="KOW"/>
    <property type="match status" value="1"/>
</dbReference>
<accession>A0A7T9DKH0</accession>
<dbReference type="Gene3D" id="2.30.30.30">
    <property type="match status" value="1"/>
</dbReference>
<evidence type="ECO:0000256" key="6">
    <source>
        <dbReference type="SAM" id="MobiDB-lite"/>
    </source>
</evidence>
<evidence type="ECO:0000256" key="4">
    <source>
        <dbReference type="ARBA" id="ARBA00035478"/>
    </source>
</evidence>
<evidence type="ECO:0000256" key="3">
    <source>
        <dbReference type="ARBA" id="ARBA00023274"/>
    </source>
</evidence>
<feature type="compositionally biased region" description="Basic residues" evidence="6">
    <location>
        <begin position="110"/>
        <end position="123"/>
    </location>
</feature>
<evidence type="ECO:0000256" key="5">
    <source>
        <dbReference type="NCBIfam" id="TIGR01080"/>
    </source>
</evidence>
<dbReference type="InterPro" id="IPR041988">
    <property type="entry name" value="Ribosomal_uL24_KOW"/>
</dbReference>
<dbReference type="Proteomes" id="UP000596004">
    <property type="component" value="Chromosome"/>
</dbReference>
<keyword evidence="3" id="KW-0687">Ribonucleoprotein</keyword>
<comment type="similarity">
    <text evidence="1">Belongs to the universal ribosomal protein uL24 family.</text>
</comment>
<reference evidence="8" key="1">
    <citation type="submission" date="2020-11" db="EMBL/GenBank/DDBJ databases">
        <title>Connecting structure to function with the recovery of over 1000 high-quality activated sludge metagenome-assembled genomes encoding full-length rRNA genes using long-read sequencing.</title>
        <authorList>
            <person name="Singleton C.M."/>
            <person name="Petriglieri F."/>
            <person name="Kristensen J.M."/>
            <person name="Kirkegaard R.H."/>
            <person name="Michaelsen T.Y."/>
            <person name="Andersen M.H."/>
            <person name="Karst S.M."/>
            <person name="Dueholm M.S."/>
            <person name="Nielsen P.H."/>
            <person name="Albertsen M."/>
        </authorList>
    </citation>
    <scope>NUCLEOTIDE SEQUENCE</scope>
    <source>
        <strain evidence="8">Fred_18-Q3-R57-64_BAT3C.431</strain>
    </source>
</reference>
<proteinExistence type="inferred from homology"/>
<evidence type="ECO:0000256" key="2">
    <source>
        <dbReference type="ARBA" id="ARBA00022980"/>
    </source>
</evidence>
<dbReference type="GO" id="GO:0015934">
    <property type="term" value="C:large ribosomal subunit"/>
    <property type="evidence" value="ECO:0007669"/>
    <property type="project" value="UniProtKB-UniRule"/>
</dbReference>
<dbReference type="GO" id="GO:0003723">
    <property type="term" value="F:RNA binding"/>
    <property type="evidence" value="ECO:0007669"/>
    <property type="project" value="InterPro"/>
</dbReference>
<feature type="domain" description="KOW" evidence="7">
    <location>
        <begin position="44"/>
        <end position="71"/>
    </location>
</feature>